<dbReference type="OrthoDB" id="140919at2"/>
<dbReference type="PANTHER" id="PTHR11469">
    <property type="entry name" value="GLUCOSE-6-PHOSPHATE ISOMERASE"/>
    <property type="match status" value="1"/>
</dbReference>
<comment type="function">
    <text evidence="7">Catalyzes the reversible isomerization of glucose-6-phosphate to fructose-6-phosphate.</text>
</comment>
<dbReference type="CDD" id="cd05015">
    <property type="entry name" value="SIS_PGI_1"/>
    <property type="match status" value="1"/>
</dbReference>
<evidence type="ECO:0000256" key="4">
    <source>
        <dbReference type="ARBA" id="ARBA00023152"/>
    </source>
</evidence>
<keyword evidence="7" id="KW-0963">Cytoplasm</keyword>
<evidence type="ECO:0000256" key="3">
    <source>
        <dbReference type="ARBA" id="ARBA00022432"/>
    </source>
</evidence>
<evidence type="ECO:0000256" key="8">
    <source>
        <dbReference type="RuleBase" id="RU000612"/>
    </source>
</evidence>
<dbReference type="PROSITE" id="PS00174">
    <property type="entry name" value="P_GLUCOSE_ISOMERASE_2"/>
    <property type="match status" value="1"/>
</dbReference>
<keyword evidence="5 7" id="KW-0413">Isomerase</keyword>
<dbReference type="AlphaFoldDB" id="A0A3S0XFS5"/>
<gene>
    <name evidence="7" type="primary">pgi</name>
    <name evidence="9" type="ORF">EKM59_07935</name>
</gene>
<dbReference type="InterPro" id="IPR035482">
    <property type="entry name" value="SIS_PGI_2"/>
</dbReference>
<keyword evidence="10" id="KW-1185">Reference proteome</keyword>
<comment type="subcellular location">
    <subcellularLocation>
        <location evidence="7">Cytoplasm</location>
    </subcellularLocation>
</comment>
<dbReference type="PANTHER" id="PTHR11469:SF1">
    <property type="entry name" value="GLUCOSE-6-PHOSPHATE ISOMERASE"/>
    <property type="match status" value="1"/>
</dbReference>
<feature type="active site" evidence="7">
    <location>
        <position position="473"/>
    </location>
</feature>
<feature type="active site" description="Proton donor" evidence="7">
    <location>
        <position position="339"/>
    </location>
</feature>
<dbReference type="NCBIfam" id="NF001211">
    <property type="entry name" value="PRK00179.1"/>
    <property type="match status" value="1"/>
</dbReference>
<dbReference type="SUPFAM" id="SSF53697">
    <property type="entry name" value="SIS domain"/>
    <property type="match status" value="1"/>
</dbReference>
<dbReference type="GO" id="GO:0005829">
    <property type="term" value="C:cytosol"/>
    <property type="evidence" value="ECO:0007669"/>
    <property type="project" value="TreeGrafter"/>
</dbReference>
<dbReference type="Proteomes" id="UP000288012">
    <property type="component" value="Unassembled WGS sequence"/>
</dbReference>
<evidence type="ECO:0000256" key="1">
    <source>
        <dbReference type="ARBA" id="ARBA00004926"/>
    </source>
</evidence>
<name>A0A3S0XFS5_9GAMM</name>
<reference evidence="9 10" key="1">
    <citation type="submission" date="2018-12" db="EMBL/GenBank/DDBJ databases">
        <title>Legionella sp,whole genome shotgun sequence.</title>
        <authorList>
            <person name="Wu H."/>
        </authorList>
    </citation>
    <scope>NUCLEOTIDE SEQUENCE [LARGE SCALE GENOMIC DNA]</scope>
    <source>
        <strain evidence="10">km714</strain>
    </source>
</reference>
<comment type="catalytic activity">
    <reaction evidence="6 7 8">
        <text>alpha-D-glucose 6-phosphate = beta-D-fructose 6-phosphate</text>
        <dbReference type="Rhea" id="RHEA:11816"/>
        <dbReference type="ChEBI" id="CHEBI:57634"/>
        <dbReference type="ChEBI" id="CHEBI:58225"/>
        <dbReference type="EC" id="5.3.1.9"/>
    </reaction>
</comment>
<proteinExistence type="inferred from homology"/>
<comment type="similarity">
    <text evidence="2 7 8">Belongs to the GPI family.</text>
</comment>
<keyword evidence="3 7" id="KW-0312">Gluconeogenesis</keyword>
<dbReference type="Gene3D" id="3.40.50.10490">
    <property type="entry name" value="Glucose-6-phosphate isomerase like protein, domain 1"/>
    <property type="match status" value="2"/>
</dbReference>
<dbReference type="PRINTS" id="PR00662">
    <property type="entry name" value="G6PISOMERASE"/>
</dbReference>
<evidence type="ECO:0000313" key="10">
    <source>
        <dbReference type="Proteomes" id="UP000288012"/>
    </source>
</evidence>
<dbReference type="GO" id="GO:0051156">
    <property type="term" value="P:glucose 6-phosphate metabolic process"/>
    <property type="evidence" value="ECO:0007669"/>
    <property type="project" value="TreeGrafter"/>
</dbReference>
<evidence type="ECO:0000256" key="2">
    <source>
        <dbReference type="ARBA" id="ARBA00006604"/>
    </source>
</evidence>
<dbReference type="EMBL" id="RZGR01000023">
    <property type="protein sequence ID" value="RUQ84981.1"/>
    <property type="molecule type" value="Genomic_DNA"/>
</dbReference>
<organism evidence="9 10">
    <name type="scientific">Legionella septentrionalis</name>
    <dbReference type="NCBI Taxonomy" id="2498109"/>
    <lineage>
        <taxon>Bacteria</taxon>
        <taxon>Pseudomonadati</taxon>
        <taxon>Pseudomonadota</taxon>
        <taxon>Gammaproteobacteria</taxon>
        <taxon>Legionellales</taxon>
        <taxon>Legionellaceae</taxon>
        <taxon>Legionella</taxon>
    </lineage>
</organism>
<keyword evidence="4 7" id="KW-0324">Glycolysis</keyword>
<sequence length="487" mass="54495">MQDCTKTDIWKKLEELARLIPFNKSTVNAAKLVSACNITLDYRHQYLNEEIFELLLVLANHCELKQKIEALMQGEQVNHSEQRPALHTALRAPDHLSIQVNGQDVMQQVRQTRHDIKLIAEKIRSKKWLGYSGKPITDIINIGIGGSDLGPRFCLQALAEFTAPELNYHFISDADPNRFEKTVARLHPETTLFIVASKSFTTQETLWNAQKAIAWIGKKTNWQQHFIGVTANLDAAHAFGLRTVLPIWPWVGGRYSFCSAINLIAAIALGYEQFNHLLAGAHSMDEHFAQTSFGDNLPVLLALFGIWNNNFLAIHNLLILTYAQQLEQFVPYIQQLDMESNGKSIDQQGKSVHYATGPLVWGGSGNQVQHSYYQLLCQGTHKITADFITMDAFNGQFINEIAAAKMQVLAHGVASHDNPNGFIPGIPLNHIRMKNCTPYSIGALVALYEHKIFTQSVIWNINPFDQPGVESAKQNAAFATKINTAIS</sequence>
<dbReference type="GO" id="GO:0097367">
    <property type="term" value="F:carbohydrate derivative binding"/>
    <property type="evidence" value="ECO:0007669"/>
    <property type="project" value="InterPro"/>
</dbReference>
<feature type="active site" evidence="7">
    <location>
        <position position="370"/>
    </location>
</feature>
<dbReference type="PROSITE" id="PS51463">
    <property type="entry name" value="P_GLUCOSE_ISOMERASE_3"/>
    <property type="match status" value="1"/>
</dbReference>
<comment type="caution">
    <text evidence="9">The sequence shown here is derived from an EMBL/GenBank/DDBJ whole genome shotgun (WGS) entry which is preliminary data.</text>
</comment>
<evidence type="ECO:0000256" key="7">
    <source>
        <dbReference type="HAMAP-Rule" id="MF_00473"/>
    </source>
</evidence>
<protein>
    <recommendedName>
        <fullName evidence="7">Glucose-6-phosphate isomerase</fullName>
        <shortName evidence="7">GPI</shortName>
        <ecNumber evidence="7">5.3.1.9</ecNumber>
    </recommendedName>
    <alternativeName>
        <fullName evidence="7">Phosphoglucose isomerase</fullName>
        <shortName evidence="7">PGI</shortName>
    </alternativeName>
    <alternativeName>
        <fullName evidence="7">Phosphohexose isomerase</fullName>
        <shortName evidence="7">PHI</shortName>
    </alternativeName>
</protein>
<dbReference type="CDD" id="cd05016">
    <property type="entry name" value="SIS_PGI_2"/>
    <property type="match status" value="1"/>
</dbReference>
<evidence type="ECO:0000256" key="6">
    <source>
        <dbReference type="ARBA" id="ARBA00029321"/>
    </source>
</evidence>
<dbReference type="HAMAP" id="MF_00473">
    <property type="entry name" value="G6P_isomerase"/>
    <property type="match status" value="1"/>
</dbReference>
<dbReference type="UniPathway" id="UPA00138"/>
<evidence type="ECO:0000256" key="5">
    <source>
        <dbReference type="ARBA" id="ARBA00023235"/>
    </source>
</evidence>
<dbReference type="GO" id="GO:0048029">
    <property type="term" value="F:monosaccharide binding"/>
    <property type="evidence" value="ECO:0007669"/>
    <property type="project" value="TreeGrafter"/>
</dbReference>
<dbReference type="UniPathway" id="UPA00109">
    <property type="reaction ID" value="UER00181"/>
</dbReference>
<dbReference type="InterPro" id="IPR001672">
    <property type="entry name" value="G6P_Isomerase"/>
</dbReference>
<comment type="pathway">
    <text evidence="7">Carbohydrate biosynthesis; gluconeogenesis.</text>
</comment>
<dbReference type="InterPro" id="IPR035476">
    <property type="entry name" value="SIS_PGI_1"/>
</dbReference>
<comment type="pathway">
    <text evidence="1 7 8">Carbohydrate degradation; glycolysis; D-glyceraldehyde 3-phosphate and glycerone phosphate from D-glucose: step 2/4.</text>
</comment>
<dbReference type="GO" id="GO:0004347">
    <property type="term" value="F:glucose-6-phosphate isomerase activity"/>
    <property type="evidence" value="ECO:0007669"/>
    <property type="project" value="UniProtKB-UniRule"/>
</dbReference>
<dbReference type="RefSeq" id="WP_126953983.1">
    <property type="nucleotide sequence ID" value="NZ_RZGR01000023.1"/>
</dbReference>
<accession>A0A3S0XFS5</accession>
<dbReference type="InterPro" id="IPR046348">
    <property type="entry name" value="SIS_dom_sf"/>
</dbReference>
<dbReference type="GO" id="GO:0006094">
    <property type="term" value="P:gluconeogenesis"/>
    <property type="evidence" value="ECO:0007669"/>
    <property type="project" value="UniProtKB-UniRule"/>
</dbReference>
<dbReference type="Pfam" id="PF00342">
    <property type="entry name" value="PGI"/>
    <property type="match status" value="2"/>
</dbReference>
<evidence type="ECO:0000313" key="9">
    <source>
        <dbReference type="EMBL" id="RUQ84981.1"/>
    </source>
</evidence>
<dbReference type="EC" id="5.3.1.9" evidence="7"/>
<dbReference type="InterPro" id="IPR018189">
    <property type="entry name" value="Phosphoglucose_isomerase_CS"/>
</dbReference>
<dbReference type="GO" id="GO:0006096">
    <property type="term" value="P:glycolytic process"/>
    <property type="evidence" value="ECO:0007669"/>
    <property type="project" value="UniProtKB-UniRule"/>
</dbReference>